<evidence type="ECO:0000256" key="4">
    <source>
        <dbReference type="SAM" id="MobiDB-lite"/>
    </source>
</evidence>
<dbReference type="Pfam" id="PF14266">
    <property type="entry name" value="YceG_bac"/>
    <property type="match status" value="1"/>
</dbReference>
<dbReference type="InterPro" id="IPR009003">
    <property type="entry name" value="Peptidase_S1_PA"/>
</dbReference>
<accession>A0A285CTK7</accession>
<name>A0A285CTK7_9BACI</name>
<keyword evidence="7" id="KW-1185">Reference proteome</keyword>
<evidence type="ECO:0000313" key="6">
    <source>
        <dbReference type="EMBL" id="SNX70900.1"/>
    </source>
</evidence>
<dbReference type="RefSeq" id="WP_179714261.1">
    <property type="nucleotide sequence ID" value="NZ_JBEPMQ010000006.1"/>
</dbReference>
<evidence type="ECO:0000256" key="3">
    <source>
        <dbReference type="ARBA" id="ARBA00022825"/>
    </source>
</evidence>
<keyword evidence="1" id="KW-0645">Protease</keyword>
<dbReference type="PRINTS" id="PR00834">
    <property type="entry name" value="PROTEASES2C"/>
</dbReference>
<dbReference type="AlphaFoldDB" id="A0A285CTK7"/>
<dbReference type="InterPro" id="IPR025647">
    <property type="entry name" value="YceG_bac"/>
</dbReference>
<dbReference type="InterPro" id="IPR001940">
    <property type="entry name" value="Peptidase_S1C"/>
</dbReference>
<dbReference type="Proteomes" id="UP000219546">
    <property type="component" value="Unassembled WGS sequence"/>
</dbReference>
<dbReference type="GO" id="GO:0004252">
    <property type="term" value="F:serine-type endopeptidase activity"/>
    <property type="evidence" value="ECO:0007669"/>
    <property type="project" value="InterPro"/>
</dbReference>
<feature type="compositionally biased region" description="Polar residues" evidence="4">
    <location>
        <begin position="275"/>
        <end position="290"/>
    </location>
</feature>
<dbReference type="GO" id="GO:0006508">
    <property type="term" value="P:proteolysis"/>
    <property type="evidence" value="ECO:0007669"/>
    <property type="project" value="UniProtKB-KW"/>
</dbReference>
<evidence type="ECO:0000256" key="2">
    <source>
        <dbReference type="ARBA" id="ARBA00022801"/>
    </source>
</evidence>
<keyword evidence="2" id="KW-0378">Hydrolase</keyword>
<dbReference type="PANTHER" id="PTHR43343:SF3">
    <property type="entry name" value="PROTEASE DO-LIKE 8, CHLOROPLASTIC"/>
    <property type="match status" value="1"/>
</dbReference>
<dbReference type="Pfam" id="PF13365">
    <property type="entry name" value="Trypsin_2"/>
    <property type="match status" value="1"/>
</dbReference>
<proteinExistence type="predicted"/>
<keyword evidence="3" id="KW-0720">Serine protease</keyword>
<protein>
    <submittedName>
        <fullName evidence="6">Trypsin-like peptidase</fullName>
    </submittedName>
</protein>
<evidence type="ECO:0000256" key="1">
    <source>
        <dbReference type="ARBA" id="ARBA00022670"/>
    </source>
</evidence>
<feature type="region of interest" description="Disordered" evidence="4">
    <location>
        <begin position="271"/>
        <end position="290"/>
    </location>
</feature>
<dbReference type="Gene3D" id="2.40.10.120">
    <property type="match status" value="1"/>
</dbReference>
<evidence type="ECO:0000259" key="5">
    <source>
        <dbReference type="Pfam" id="PF14266"/>
    </source>
</evidence>
<dbReference type="EMBL" id="OAOP01000004">
    <property type="protein sequence ID" value="SNX70900.1"/>
    <property type="molecule type" value="Genomic_DNA"/>
</dbReference>
<feature type="domain" description="Putative component of 'biosynthetic module'" evidence="5">
    <location>
        <begin position="41"/>
        <end position="254"/>
    </location>
</feature>
<dbReference type="SUPFAM" id="SSF50494">
    <property type="entry name" value="Trypsin-like serine proteases"/>
    <property type="match status" value="1"/>
</dbReference>
<organism evidence="6 7">
    <name type="scientific">Bacillus oleivorans</name>
    <dbReference type="NCBI Taxonomy" id="1448271"/>
    <lineage>
        <taxon>Bacteria</taxon>
        <taxon>Bacillati</taxon>
        <taxon>Bacillota</taxon>
        <taxon>Bacilli</taxon>
        <taxon>Bacillales</taxon>
        <taxon>Bacillaceae</taxon>
        <taxon>Bacillus</taxon>
    </lineage>
</organism>
<evidence type="ECO:0000313" key="7">
    <source>
        <dbReference type="Proteomes" id="UP000219546"/>
    </source>
</evidence>
<reference evidence="6 7" key="1">
    <citation type="submission" date="2017-08" db="EMBL/GenBank/DDBJ databases">
        <authorList>
            <person name="de Groot N.N."/>
        </authorList>
    </citation>
    <scope>NUCLEOTIDE SEQUENCE [LARGE SCALE GENOMIC DNA]</scope>
    <source>
        <strain evidence="6 7">JC228</strain>
    </source>
</reference>
<gene>
    <name evidence="6" type="ORF">SAMN05877753_104423</name>
</gene>
<dbReference type="InterPro" id="IPR051201">
    <property type="entry name" value="Chloro_Bact_Ser_Proteases"/>
</dbReference>
<sequence length="483" mass="55692">MIVKEKPVKTTIINTDQPFEQIKTVWNYDRCDGKFSRMKRVIFTRYIGIQKDEQNYIDTLAQIDREIRTLHVGYLRLEEGLYNGFSQNNIQKMEQVWNEYLTMESQNPNDFSHLYKLNMGYRIKENSLEWTKKVLFKEIITLFDQNNGSKGYSARKNFAIKFLMWMNIYLKELFDDYFDFNYIPKVIYYGEIKKHEQYFLLFLSKMGCDVLYMNPKEDMKELLPQIKDISVLIRQPHSTQSIIKWPKPEEPNKKAYDKEHKLITNTFTPAEEKQPNMNLNPSNDNTSINSKSEKNYEELAQLAKSVVLINVYNDKKELLGRGSGVAVTTDGFILTNFHVIQNGVVFGILFENNENEYFTNRLVKYHQEYDLALLKIDRSTEPLLINPQEKLVRGQKIVAIGSPLGLFNTISDGIISGFRDFGDIEVLQITAPISPGSSGGALLDLYGNLIGITTAGFEGQNLNLAVGTKYIKLFAGEIITLVG</sequence>
<dbReference type="PANTHER" id="PTHR43343">
    <property type="entry name" value="PEPTIDASE S12"/>
    <property type="match status" value="1"/>
</dbReference>